<dbReference type="KEGG" id="ccos:Pan44_23060"/>
<sequence>MTIAEVAAKMCVDEWTVRQWLKSGELRAVNVSARPNSRRPRMRILPDDLERFIAARSTIPKPATKRQKLPVPGRWKLACGRRGGNGLDRVWK</sequence>
<reference evidence="2 3" key="1">
    <citation type="submission" date="2019-02" db="EMBL/GenBank/DDBJ databases">
        <title>Deep-cultivation of Planctomycetes and their phenomic and genomic characterization uncovers novel biology.</title>
        <authorList>
            <person name="Wiegand S."/>
            <person name="Jogler M."/>
            <person name="Boedeker C."/>
            <person name="Pinto D."/>
            <person name="Vollmers J."/>
            <person name="Rivas-Marin E."/>
            <person name="Kohn T."/>
            <person name="Peeters S.H."/>
            <person name="Heuer A."/>
            <person name="Rast P."/>
            <person name="Oberbeckmann S."/>
            <person name="Bunk B."/>
            <person name="Jeske O."/>
            <person name="Meyerdierks A."/>
            <person name="Storesund J.E."/>
            <person name="Kallscheuer N."/>
            <person name="Luecker S."/>
            <person name="Lage O.M."/>
            <person name="Pohl T."/>
            <person name="Merkel B.J."/>
            <person name="Hornburger P."/>
            <person name="Mueller R.-W."/>
            <person name="Bruemmer F."/>
            <person name="Labrenz M."/>
            <person name="Spormann A.M."/>
            <person name="Op den Camp H."/>
            <person name="Overmann J."/>
            <person name="Amann R."/>
            <person name="Jetten M.S.M."/>
            <person name="Mascher T."/>
            <person name="Medema M.H."/>
            <person name="Devos D.P."/>
            <person name="Kaster A.-K."/>
            <person name="Ovreas L."/>
            <person name="Rohde M."/>
            <person name="Galperin M.Y."/>
            <person name="Jogler C."/>
        </authorList>
    </citation>
    <scope>NUCLEOTIDE SEQUENCE [LARGE SCALE GENOMIC DNA]</scope>
    <source>
        <strain evidence="2 3">Pan44</strain>
    </source>
</reference>
<dbReference type="EMBL" id="CP036271">
    <property type="protein sequence ID" value="QDT54278.1"/>
    <property type="molecule type" value="Genomic_DNA"/>
</dbReference>
<dbReference type="InterPro" id="IPR009061">
    <property type="entry name" value="DNA-bd_dom_put_sf"/>
</dbReference>
<evidence type="ECO:0000313" key="3">
    <source>
        <dbReference type="Proteomes" id="UP000315700"/>
    </source>
</evidence>
<keyword evidence="3" id="KW-1185">Reference proteome</keyword>
<proteinExistence type="predicted"/>
<organism evidence="2 3">
    <name type="scientific">Caulifigura coniformis</name>
    <dbReference type="NCBI Taxonomy" id="2527983"/>
    <lineage>
        <taxon>Bacteria</taxon>
        <taxon>Pseudomonadati</taxon>
        <taxon>Planctomycetota</taxon>
        <taxon>Planctomycetia</taxon>
        <taxon>Planctomycetales</taxon>
        <taxon>Planctomycetaceae</taxon>
        <taxon>Caulifigura</taxon>
    </lineage>
</organism>
<dbReference type="OrthoDB" id="292229at2"/>
<dbReference type="InterPro" id="IPR041657">
    <property type="entry name" value="HTH_17"/>
</dbReference>
<feature type="domain" description="Helix-turn-helix" evidence="1">
    <location>
        <begin position="1"/>
        <end position="56"/>
    </location>
</feature>
<dbReference type="SUPFAM" id="SSF46955">
    <property type="entry name" value="Putative DNA-binding domain"/>
    <property type="match status" value="1"/>
</dbReference>
<evidence type="ECO:0000313" key="2">
    <source>
        <dbReference type="EMBL" id="QDT54278.1"/>
    </source>
</evidence>
<dbReference type="AlphaFoldDB" id="A0A517SDT6"/>
<gene>
    <name evidence="2" type="ORF">Pan44_23060</name>
</gene>
<dbReference type="InParanoid" id="A0A517SDT6"/>
<protein>
    <submittedName>
        <fullName evidence="2">Helix-turn-helix domain protein</fullName>
    </submittedName>
</protein>
<name>A0A517SDT6_9PLAN</name>
<accession>A0A517SDT6</accession>
<dbReference type="Pfam" id="PF12728">
    <property type="entry name" value="HTH_17"/>
    <property type="match status" value="1"/>
</dbReference>
<dbReference type="RefSeq" id="WP_145030151.1">
    <property type="nucleotide sequence ID" value="NZ_CP036271.1"/>
</dbReference>
<evidence type="ECO:0000259" key="1">
    <source>
        <dbReference type="Pfam" id="PF12728"/>
    </source>
</evidence>
<dbReference type="Proteomes" id="UP000315700">
    <property type="component" value="Chromosome"/>
</dbReference>